<name>A0ACC2Q8R8_9NEOP</name>
<keyword evidence="2" id="KW-1185">Reference proteome</keyword>
<dbReference type="Proteomes" id="UP001231649">
    <property type="component" value="Chromosome 23"/>
</dbReference>
<protein>
    <submittedName>
        <fullName evidence="1">Uncharacterized protein</fullName>
    </submittedName>
</protein>
<gene>
    <name evidence="1" type="ORF">PYW08_009443</name>
</gene>
<accession>A0ACC2Q8R8</accession>
<organism evidence="1 2">
    <name type="scientific">Mythimna loreyi</name>
    <dbReference type="NCBI Taxonomy" id="667449"/>
    <lineage>
        <taxon>Eukaryota</taxon>
        <taxon>Metazoa</taxon>
        <taxon>Ecdysozoa</taxon>
        <taxon>Arthropoda</taxon>
        <taxon>Hexapoda</taxon>
        <taxon>Insecta</taxon>
        <taxon>Pterygota</taxon>
        <taxon>Neoptera</taxon>
        <taxon>Endopterygota</taxon>
        <taxon>Lepidoptera</taxon>
        <taxon>Glossata</taxon>
        <taxon>Ditrysia</taxon>
        <taxon>Noctuoidea</taxon>
        <taxon>Noctuidae</taxon>
        <taxon>Noctuinae</taxon>
        <taxon>Hadenini</taxon>
        <taxon>Mythimna</taxon>
    </lineage>
</organism>
<evidence type="ECO:0000313" key="2">
    <source>
        <dbReference type="Proteomes" id="UP001231649"/>
    </source>
</evidence>
<comment type="caution">
    <text evidence="1">The sequence shown here is derived from an EMBL/GenBank/DDBJ whole genome shotgun (WGS) entry which is preliminary data.</text>
</comment>
<sequence>MKLITMLVFLIPAVVARHSHRTVLESILKSKDNLYTKVDNDVQNVMNSLFDNLDLAPTFLAKSRIKSLLTMHYDLNNMAEKNFDIFENMTEAARPDTGNETSKGLALFKLIRKTLDDEFLNMSLKENKKLQKSTIKDTIEKAANTSSETDISLENISPSDTVFADSKEFKKFIKDFIKKVDKLNETDFSKSTPLLPPIEEDTTHPNNEFWEPPPNHFNETRRIFKGKRSRSKTYPFVVSVHLLETFVCAGSIVSSDLILTAASCLQVLHNNRFFRENPRSVYIRIGSDHFSRRGEMIPIFESFFHPGYNPKTLADNLVLLRLIRRISFKKQGRVKKIMYDRTKGNLAVNTNGIIVLGWGSRKRNNIIDQYERLMAAKLDIYQRNECAKIYSEQFVTNKHFCAGFVATGGGACNKDLGGPGIVGGVLVGVISFGAPLCGAIDAPTVFTKIGYYAEWIDSIIAQEGPVVAARTTLASGQANRYFVDPNAPPPISPYRTTRGFIEPLLRLYSDEFKHVVRRRTKPRPDFDQLFPYTPTTRFPIVLPLKLLRGWLYDDYGITIEDVNDMFKTTRKLENGITHPLVNKSLIPIKGIHKIVTKKEKYRTIRLTTVVGGKELSPEPVTTQIPSPVPTRMPLTTTVRIIDLVTQETVTYTQAAWTPKKISSAEAISTDKPQETTTEPVTEPEVVYYSEEKKTLRFKEDYYN</sequence>
<reference evidence="1" key="1">
    <citation type="submission" date="2023-03" db="EMBL/GenBank/DDBJ databases">
        <title>Chromosome-level genomes of two armyworms, Mythimna separata and Mythimna loreyi, provide insights into the biosynthesis and reception of sex pheromones.</title>
        <authorList>
            <person name="Zhao H."/>
        </authorList>
    </citation>
    <scope>NUCLEOTIDE SEQUENCE</scope>
    <source>
        <strain evidence="1">BeijingLab</strain>
    </source>
</reference>
<evidence type="ECO:0000313" key="1">
    <source>
        <dbReference type="EMBL" id="KAJ8710928.1"/>
    </source>
</evidence>
<dbReference type="EMBL" id="CM056799">
    <property type="protein sequence ID" value="KAJ8710928.1"/>
    <property type="molecule type" value="Genomic_DNA"/>
</dbReference>
<proteinExistence type="predicted"/>